<organism evidence="1 2">
    <name type="scientific">Melastoma candidum</name>
    <dbReference type="NCBI Taxonomy" id="119954"/>
    <lineage>
        <taxon>Eukaryota</taxon>
        <taxon>Viridiplantae</taxon>
        <taxon>Streptophyta</taxon>
        <taxon>Embryophyta</taxon>
        <taxon>Tracheophyta</taxon>
        <taxon>Spermatophyta</taxon>
        <taxon>Magnoliopsida</taxon>
        <taxon>eudicotyledons</taxon>
        <taxon>Gunneridae</taxon>
        <taxon>Pentapetalae</taxon>
        <taxon>rosids</taxon>
        <taxon>malvids</taxon>
        <taxon>Myrtales</taxon>
        <taxon>Melastomataceae</taxon>
        <taxon>Melastomatoideae</taxon>
        <taxon>Melastomateae</taxon>
        <taxon>Melastoma</taxon>
    </lineage>
</organism>
<keyword evidence="2" id="KW-1185">Reference proteome</keyword>
<gene>
    <name evidence="1" type="ORF">MLD38_002597</name>
</gene>
<dbReference type="Proteomes" id="UP001057402">
    <property type="component" value="Chromosome 2"/>
</dbReference>
<reference evidence="2" key="1">
    <citation type="journal article" date="2023" name="Front. Plant Sci.">
        <title>Chromosomal-level genome assembly of Melastoma candidum provides insights into trichome evolution.</title>
        <authorList>
            <person name="Zhong Y."/>
            <person name="Wu W."/>
            <person name="Sun C."/>
            <person name="Zou P."/>
            <person name="Liu Y."/>
            <person name="Dai S."/>
            <person name="Zhou R."/>
        </authorList>
    </citation>
    <scope>NUCLEOTIDE SEQUENCE [LARGE SCALE GENOMIC DNA]</scope>
</reference>
<comment type="caution">
    <text evidence="1">The sequence shown here is derived from an EMBL/GenBank/DDBJ whole genome shotgun (WGS) entry which is preliminary data.</text>
</comment>
<sequence length="176" mass="19980">MNPTTTYYLPYFHHIVNMGALKLPAITCLVLVSAVVMMTVFATPTGATRLDPGVSNPLVRQVERDPTGRPVACWTAAACLRLRLVGRQCHAEGLVLRLHSVGRDKELEIPLPLPWPQTRIEDDEESPDQREMIRPSPQGLRRYLQSKSDAAQARNLRYMHSMWITLSYFSTHLKRC</sequence>
<name>A0ACB9S0G9_9MYRT</name>
<evidence type="ECO:0000313" key="1">
    <source>
        <dbReference type="EMBL" id="KAI4384440.1"/>
    </source>
</evidence>
<proteinExistence type="predicted"/>
<evidence type="ECO:0000313" key="2">
    <source>
        <dbReference type="Proteomes" id="UP001057402"/>
    </source>
</evidence>
<protein>
    <submittedName>
        <fullName evidence="1">Uncharacterized protein</fullName>
    </submittedName>
</protein>
<dbReference type="EMBL" id="CM042881">
    <property type="protein sequence ID" value="KAI4384440.1"/>
    <property type="molecule type" value="Genomic_DNA"/>
</dbReference>
<accession>A0ACB9S0G9</accession>